<feature type="transmembrane region" description="Helical" evidence="7">
    <location>
        <begin position="466"/>
        <end position="487"/>
    </location>
</feature>
<keyword evidence="3 7" id="KW-0812">Transmembrane</keyword>
<keyword evidence="2" id="KW-0813">Transport</keyword>
<name>A0AAN7B745_9PEZI</name>
<gene>
    <name evidence="9" type="ORF">QBC37DRAFT_287822</name>
</gene>
<dbReference type="FunFam" id="1.20.1250.20:FF:000196">
    <property type="entry name" value="MFS toxin efflux pump (AflT)"/>
    <property type="match status" value="1"/>
</dbReference>
<dbReference type="PANTHER" id="PTHR23501">
    <property type="entry name" value="MAJOR FACILITATOR SUPERFAMILY"/>
    <property type="match status" value="1"/>
</dbReference>
<feature type="transmembrane region" description="Helical" evidence="7">
    <location>
        <begin position="299"/>
        <end position="320"/>
    </location>
</feature>
<feature type="region of interest" description="Disordered" evidence="6">
    <location>
        <begin position="1"/>
        <end position="46"/>
    </location>
</feature>
<dbReference type="SUPFAM" id="SSF103473">
    <property type="entry name" value="MFS general substrate transporter"/>
    <property type="match status" value="1"/>
</dbReference>
<dbReference type="Pfam" id="PF07690">
    <property type="entry name" value="MFS_1"/>
    <property type="match status" value="1"/>
</dbReference>
<evidence type="ECO:0000256" key="6">
    <source>
        <dbReference type="SAM" id="MobiDB-lite"/>
    </source>
</evidence>
<dbReference type="GO" id="GO:0005886">
    <property type="term" value="C:plasma membrane"/>
    <property type="evidence" value="ECO:0007669"/>
    <property type="project" value="TreeGrafter"/>
</dbReference>
<keyword evidence="5 7" id="KW-0472">Membrane</keyword>
<feature type="transmembrane region" description="Helical" evidence="7">
    <location>
        <begin position="62"/>
        <end position="87"/>
    </location>
</feature>
<dbReference type="PANTHER" id="PTHR23501:SF198">
    <property type="entry name" value="AZOLE RESISTANCE PROTEIN 1-RELATED"/>
    <property type="match status" value="1"/>
</dbReference>
<evidence type="ECO:0000256" key="7">
    <source>
        <dbReference type="SAM" id="Phobius"/>
    </source>
</evidence>
<comment type="caution">
    <text evidence="9">The sequence shown here is derived from an EMBL/GenBank/DDBJ whole genome shotgun (WGS) entry which is preliminary data.</text>
</comment>
<evidence type="ECO:0000256" key="2">
    <source>
        <dbReference type="ARBA" id="ARBA00022448"/>
    </source>
</evidence>
<comment type="subcellular location">
    <subcellularLocation>
        <location evidence="1">Membrane</location>
        <topology evidence="1">Multi-pass membrane protein</topology>
    </subcellularLocation>
</comment>
<sequence>MVNLKGEPLVDFLDSSPSSPALSPPAPTYNPDSKANNNDDLHLITSQPCGPDRDPASLPPKILLPLPSLILTTLALSVSVFLVAMDVNVIATAIPHITTEFRSLNDIGWYGSAFLLTTCACQVPYGRVYTLFPAKWTFLSAIFLFMAGSLICALAPSSGIFILGRGVQGVGTSGILSGGLIIIAQVVPLHLRSILTGIIGAMEGIAMISAPVIGGALTDHLNWRWCFWVNLPIGGVVVLVVLFCLRMPEGEEGWKSAREEGETIWQTLRKLDLVGALALLPPVVCTILALHYAGNGYSWSSMNVILLFVLALVLFVIFGWTQHVNADVAMMPWRVVKQRSVMAAFWFILCISSALVVITYFLPLWFQTVRGEVATQAGIGILPMLVGVILGVLISGALVALIGYYTPFMLLSSALMPVGVGLLTTINPETSRGALIAYPAIFGLGVGLGFQQPLIGVQAVVAKADIPIGTSIVVFGQTFGAAIIIAVGESIFSNRLAANVVTYLGVTDIDMRHVLGDGQAGSSLASQLSPEQMPLLIRAVNDSLTQTFYLSVVMGILSLIGAGFMEWKNVKPPKAEKVATAEAGGVGAGEMREKF</sequence>
<evidence type="ECO:0000313" key="9">
    <source>
        <dbReference type="EMBL" id="KAK4212527.1"/>
    </source>
</evidence>
<accession>A0AAN7B745</accession>
<dbReference type="Proteomes" id="UP001301769">
    <property type="component" value="Unassembled WGS sequence"/>
</dbReference>
<feature type="transmembrane region" description="Helical" evidence="7">
    <location>
        <begin position="169"/>
        <end position="187"/>
    </location>
</feature>
<organism evidence="9 10">
    <name type="scientific">Rhypophila decipiens</name>
    <dbReference type="NCBI Taxonomy" id="261697"/>
    <lineage>
        <taxon>Eukaryota</taxon>
        <taxon>Fungi</taxon>
        <taxon>Dikarya</taxon>
        <taxon>Ascomycota</taxon>
        <taxon>Pezizomycotina</taxon>
        <taxon>Sordariomycetes</taxon>
        <taxon>Sordariomycetidae</taxon>
        <taxon>Sordariales</taxon>
        <taxon>Naviculisporaceae</taxon>
        <taxon>Rhypophila</taxon>
    </lineage>
</organism>
<dbReference type="AlphaFoldDB" id="A0AAN7B745"/>
<feature type="transmembrane region" description="Helical" evidence="7">
    <location>
        <begin position="138"/>
        <end position="163"/>
    </location>
</feature>
<reference evidence="9" key="1">
    <citation type="journal article" date="2023" name="Mol. Phylogenet. Evol.">
        <title>Genome-scale phylogeny and comparative genomics of the fungal order Sordariales.</title>
        <authorList>
            <person name="Hensen N."/>
            <person name="Bonometti L."/>
            <person name="Westerberg I."/>
            <person name="Brannstrom I.O."/>
            <person name="Guillou S."/>
            <person name="Cros-Aarteil S."/>
            <person name="Calhoun S."/>
            <person name="Haridas S."/>
            <person name="Kuo A."/>
            <person name="Mondo S."/>
            <person name="Pangilinan J."/>
            <person name="Riley R."/>
            <person name="LaButti K."/>
            <person name="Andreopoulos B."/>
            <person name="Lipzen A."/>
            <person name="Chen C."/>
            <person name="Yan M."/>
            <person name="Daum C."/>
            <person name="Ng V."/>
            <person name="Clum A."/>
            <person name="Steindorff A."/>
            <person name="Ohm R.A."/>
            <person name="Martin F."/>
            <person name="Silar P."/>
            <person name="Natvig D.O."/>
            <person name="Lalanne C."/>
            <person name="Gautier V."/>
            <person name="Ament-Velasquez S.L."/>
            <person name="Kruys A."/>
            <person name="Hutchinson M.I."/>
            <person name="Powell A.J."/>
            <person name="Barry K."/>
            <person name="Miller A.N."/>
            <person name="Grigoriev I.V."/>
            <person name="Debuchy R."/>
            <person name="Gladieux P."/>
            <person name="Hiltunen Thoren M."/>
            <person name="Johannesson H."/>
        </authorList>
    </citation>
    <scope>NUCLEOTIDE SEQUENCE</scope>
    <source>
        <strain evidence="9">PSN293</strain>
    </source>
</reference>
<feature type="transmembrane region" description="Helical" evidence="7">
    <location>
        <begin position="225"/>
        <end position="245"/>
    </location>
</feature>
<evidence type="ECO:0000259" key="8">
    <source>
        <dbReference type="PROSITE" id="PS50850"/>
    </source>
</evidence>
<dbReference type="GO" id="GO:0022857">
    <property type="term" value="F:transmembrane transporter activity"/>
    <property type="evidence" value="ECO:0007669"/>
    <property type="project" value="InterPro"/>
</dbReference>
<keyword evidence="4 7" id="KW-1133">Transmembrane helix</keyword>
<feature type="transmembrane region" description="Helical" evidence="7">
    <location>
        <begin position="408"/>
        <end position="427"/>
    </location>
</feature>
<feature type="transmembrane region" description="Helical" evidence="7">
    <location>
        <begin position="273"/>
        <end position="293"/>
    </location>
</feature>
<feature type="transmembrane region" description="Helical" evidence="7">
    <location>
        <begin position="548"/>
        <end position="567"/>
    </location>
</feature>
<feature type="transmembrane region" description="Helical" evidence="7">
    <location>
        <begin position="107"/>
        <end position="126"/>
    </location>
</feature>
<feature type="transmembrane region" description="Helical" evidence="7">
    <location>
        <begin position="194"/>
        <end position="213"/>
    </location>
</feature>
<proteinExistence type="predicted"/>
<dbReference type="InterPro" id="IPR011701">
    <property type="entry name" value="MFS"/>
</dbReference>
<evidence type="ECO:0000256" key="3">
    <source>
        <dbReference type="ARBA" id="ARBA00022692"/>
    </source>
</evidence>
<dbReference type="InterPro" id="IPR036259">
    <property type="entry name" value="MFS_trans_sf"/>
</dbReference>
<feature type="transmembrane region" description="Helical" evidence="7">
    <location>
        <begin position="433"/>
        <end position="454"/>
    </location>
</feature>
<feature type="transmembrane region" description="Helical" evidence="7">
    <location>
        <begin position="341"/>
        <end position="366"/>
    </location>
</feature>
<dbReference type="EMBL" id="MU858125">
    <property type="protein sequence ID" value="KAK4212527.1"/>
    <property type="molecule type" value="Genomic_DNA"/>
</dbReference>
<dbReference type="InterPro" id="IPR020846">
    <property type="entry name" value="MFS_dom"/>
</dbReference>
<dbReference type="CDD" id="cd17502">
    <property type="entry name" value="MFS_Azr1_MDR_like"/>
    <property type="match status" value="1"/>
</dbReference>
<keyword evidence="10" id="KW-1185">Reference proteome</keyword>
<evidence type="ECO:0000313" key="10">
    <source>
        <dbReference type="Proteomes" id="UP001301769"/>
    </source>
</evidence>
<evidence type="ECO:0000256" key="5">
    <source>
        <dbReference type="ARBA" id="ARBA00023136"/>
    </source>
</evidence>
<reference evidence="9" key="2">
    <citation type="submission" date="2023-05" db="EMBL/GenBank/DDBJ databases">
        <authorList>
            <consortium name="Lawrence Berkeley National Laboratory"/>
            <person name="Steindorff A."/>
            <person name="Hensen N."/>
            <person name="Bonometti L."/>
            <person name="Westerberg I."/>
            <person name="Brannstrom I.O."/>
            <person name="Guillou S."/>
            <person name="Cros-Aarteil S."/>
            <person name="Calhoun S."/>
            <person name="Haridas S."/>
            <person name="Kuo A."/>
            <person name="Mondo S."/>
            <person name="Pangilinan J."/>
            <person name="Riley R."/>
            <person name="Labutti K."/>
            <person name="Andreopoulos B."/>
            <person name="Lipzen A."/>
            <person name="Chen C."/>
            <person name="Yanf M."/>
            <person name="Daum C."/>
            <person name="Ng V."/>
            <person name="Clum A."/>
            <person name="Ohm R."/>
            <person name="Martin F."/>
            <person name="Silar P."/>
            <person name="Natvig D."/>
            <person name="Lalanne C."/>
            <person name="Gautier V."/>
            <person name="Ament-Velasquez S.L."/>
            <person name="Kruys A."/>
            <person name="Hutchinson M.I."/>
            <person name="Powell A.J."/>
            <person name="Barry K."/>
            <person name="Miller A.N."/>
            <person name="Grigoriev I.V."/>
            <person name="Debuchy R."/>
            <person name="Gladieux P."/>
            <person name="Thoren M.H."/>
            <person name="Johannesson H."/>
        </authorList>
    </citation>
    <scope>NUCLEOTIDE SEQUENCE</scope>
    <source>
        <strain evidence="9">PSN293</strain>
    </source>
</reference>
<evidence type="ECO:0000256" key="4">
    <source>
        <dbReference type="ARBA" id="ARBA00022989"/>
    </source>
</evidence>
<dbReference type="Gene3D" id="1.20.1250.20">
    <property type="entry name" value="MFS general substrate transporter like domains"/>
    <property type="match status" value="2"/>
</dbReference>
<feature type="domain" description="Major facilitator superfamily (MFS) profile" evidence="8">
    <location>
        <begin position="72"/>
        <end position="570"/>
    </location>
</feature>
<feature type="transmembrane region" description="Helical" evidence="7">
    <location>
        <begin position="378"/>
        <end position="401"/>
    </location>
</feature>
<protein>
    <submittedName>
        <fullName evidence="9">Major facilitator superfamily domain-containing protein</fullName>
    </submittedName>
</protein>
<dbReference type="PROSITE" id="PS50850">
    <property type="entry name" value="MFS"/>
    <property type="match status" value="1"/>
</dbReference>
<evidence type="ECO:0000256" key="1">
    <source>
        <dbReference type="ARBA" id="ARBA00004141"/>
    </source>
</evidence>